<comment type="subcellular location">
    <subcellularLocation>
        <location evidence="1">Membrane</location>
        <topology evidence="1">Multi-pass membrane protein</topology>
    </subcellularLocation>
</comment>
<dbReference type="GO" id="GO:0099604">
    <property type="term" value="F:ligand-gated calcium channel activity"/>
    <property type="evidence" value="ECO:0007669"/>
    <property type="project" value="TreeGrafter"/>
</dbReference>
<feature type="domain" description="Ion transport" evidence="9">
    <location>
        <begin position="577"/>
        <end position="816"/>
    </location>
</feature>
<keyword evidence="4 8" id="KW-1133">Transmembrane helix</keyword>
<dbReference type="Pfam" id="PF25508">
    <property type="entry name" value="TRPM2"/>
    <property type="match status" value="1"/>
</dbReference>
<evidence type="ECO:0000256" key="5">
    <source>
        <dbReference type="ARBA" id="ARBA00023065"/>
    </source>
</evidence>
<dbReference type="InterPro" id="IPR041491">
    <property type="entry name" value="TRPM_SLOG"/>
</dbReference>
<keyword evidence="13" id="KW-1185">Reference proteome</keyword>
<dbReference type="PANTHER" id="PTHR13800:SF12">
    <property type="entry name" value="TRANSIENT RECEPTOR POTENTIAL CATION CHANNEL SUBFAMILY M MEMBER-LIKE 2"/>
    <property type="match status" value="1"/>
</dbReference>
<sequence length="926" mass="106944">MGYMKVIGDTINQGQYLITGEGGKMTRGIRCLAICSWGYIRNKELLINKDSKGFNHASYKTSTIVRPHEPVSLNGDHTHFLLVDNGMRGTPTGAAELRAKLEERIADPGVGGLGIPVILLILEGGLGVIVDVLHSLRRGIPVVVIRGTGRAADIIAFAQCEVAKRSRQQPQFRSATRKRLKQMLEEAYNKSHRGTQEELHSYVDKLEECMEFVDLINVFDLNSEQELDAVILNALMKESGITEDSLLPMEPLQLALMWDRLDMAEKIFSGRHDWPPGCLDDMLTETLLSNKVDFFNLLVLNVVFLKDYLNVRRLRLLYNLASSARSSLRRAMERLGMATDSTTIHLRHVDRLLTHILRRHEMELYDRDDPRPTHRDPKLDEMQFQEPWDELFLWAVLNCRQLLARHVWTRTSSPVTFAVIATAIYRHYYDSTSSDNNHMRDMFEAHFVEFKKLSVELIHVCYERNSLQAVSLAERRQERLGDMSVTLLAMFADNRAFLATPCSYESITQTWMGAIRKASSSVICLAIFCPLLVWTRAVRFLPLGDSGGELGPFQKLLAFYKAPFTKLIGNAISYAAFLVLYTYMILFDFRFEMQLTEKIVIFWIFTMCLDVLRQITTYPSETLQGKLADWIASIWNKFDFLTLLLALLAFCLRMFTITFPYGRIAYSLNTCILYIRAFRFYHIVFKLGPKLVILYRMIDEVFNFMLLLVVFILGYGVAAQALLYPVRPFYLYVFKDIFMVPYWQMYGELQLETTEAPESEVCYDSSNSGQICEDITHYAQVVPPMLAIFLLIGNVMLLNLLIAVFTNVFEKVRENSTEIWKYEMFRLVKEYEEKPGLAPPLIILELIWVAAKKTWKVCCRRRKENLKLYLQRHLANLAVFERECMAYFLQREKEARSNQTDEKLARIEERLASMAMQGENDLERLI</sequence>
<feature type="domain" description="TRPM SLOG" evidence="10">
    <location>
        <begin position="22"/>
        <end position="197"/>
    </location>
</feature>
<dbReference type="PANTHER" id="PTHR13800">
    <property type="entry name" value="TRANSIENT RECEPTOR POTENTIAL CATION CHANNEL, SUBFAMILY M, MEMBER 6"/>
    <property type="match status" value="1"/>
</dbReference>
<dbReference type="EMBL" id="VIIS01001281">
    <property type="protein sequence ID" value="KAF0300173.1"/>
    <property type="molecule type" value="Genomic_DNA"/>
</dbReference>
<dbReference type="InterPro" id="IPR050927">
    <property type="entry name" value="TRPM"/>
</dbReference>
<dbReference type="InterPro" id="IPR005821">
    <property type="entry name" value="Ion_trans_dom"/>
</dbReference>
<evidence type="ECO:0000259" key="11">
    <source>
        <dbReference type="Pfam" id="PF25508"/>
    </source>
</evidence>
<feature type="domain" description="TRPM-like" evidence="11">
    <location>
        <begin position="266"/>
        <end position="499"/>
    </location>
</feature>
<dbReference type="OrthoDB" id="6411402at2759"/>
<keyword evidence="5" id="KW-0406">Ion transport</keyword>
<keyword evidence="3 8" id="KW-0812">Transmembrane</keyword>
<evidence type="ECO:0000313" key="13">
    <source>
        <dbReference type="Proteomes" id="UP000440578"/>
    </source>
</evidence>
<dbReference type="InterPro" id="IPR057366">
    <property type="entry name" value="TRPM-like"/>
</dbReference>
<dbReference type="GO" id="GO:0005886">
    <property type="term" value="C:plasma membrane"/>
    <property type="evidence" value="ECO:0007669"/>
    <property type="project" value="TreeGrafter"/>
</dbReference>
<dbReference type="Pfam" id="PF18139">
    <property type="entry name" value="LSDAT_euk"/>
    <property type="match status" value="1"/>
</dbReference>
<organism evidence="12 13">
    <name type="scientific">Amphibalanus amphitrite</name>
    <name type="common">Striped barnacle</name>
    <name type="synonym">Balanus amphitrite</name>
    <dbReference type="NCBI Taxonomy" id="1232801"/>
    <lineage>
        <taxon>Eukaryota</taxon>
        <taxon>Metazoa</taxon>
        <taxon>Ecdysozoa</taxon>
        <taxon>Arthropoda</taxon>
        <taxon>Crustacea</taxon>
        <taxon>Multicrustacea</taxon>
        <taxon>Cirripedia</taxon>
        <taxon>Thoracica</taxon>
        <taxon>Thoracicalcarea</taxon>
        <taxon>Balanomorpha</taxon>
        <taxon>Balanoidea</taxon>
        <taxon>Balanidae</taxon>
        <taxon>Amphibalaninae</taxon>
        <taxon>Amphibalanus</taxon>
    </lineage>
</organism>
<dbReference type="Gene3D" id="1.10.287.70">
    <property type="match status" value="1"/>
</dbReference>
<dbReference type="Pfam" id="PF00520">
    <property type="entry name" value="Ion_trans"/>
    <property type="match status" value="1"/>
</dbReference>
<evidence type="ECO:0000256" key="8">
    <source>
        <dbReference type="SAM" id="Phobius"/>
    </source>
</evidence>
<keyword evidence="7" id="KW-0407">Ion channel</keyword>
<evidence type="ECO:0000256" key="3">
    <source>
        <dbReference type="ARBA" id="ARBA00022692"/>
    </source>
</evidence>
<feature type="transmembrane region" description="Helical" evidence="8">
    <location>
        <begin position="567"/>
        <end position="587"/>
    </location>
</feature>
<evidence type="ECO:0000256" key="1">
    <source>
        <dbReference type="ARBA" id="ARBA00004141"/>
    </source>
</evidence>
<gene>
    <name evidence="12" type="primary">Trpm1</name>
    <name evidence="12" type="ORF">FJT64_003313</name>
</gene>
<keyword evidence="12" id="KW-0675">Receptor</keyword>
<comment type="caution">
    <text evidence="12">The sequence shown here is derived from an EMBL/GenBank/DDBJ whole genome shotgun (WGS) entry which is preliminary data.</text>
</comment>
<evidence type="ECO:0000313" key="12">
    <source>
        <dbReference type="EMBL" id="KAF0300173.1"/>
    </source>
</evidence>
<keyword evidence="6 8" id="KW-0472">Membrane</keyword>
<evidence type="ECO:0000256" key="2">
    <source>
        <dbReference type="ARBA" id="ARBA00022448"/>
    </source>
</evidence>
<keyword evidence="2" id="KW-0813">Transport</keyword>
<feature type="transmembrane region" description="Helical" evidence="8">
    <location>
        <begin position="630"/>
        <end position="652"/>
    </location>
</feature>
<dbReference type="Proteomes" id="UP000440578">
    <property type="component" value="Unassembled WGS sequence"/>
</dbReference>
<reference evidence="12 13" key="1">
    <citation type="submission" date="2019-07" db="EMBL/GenBank/DDBJ databases">
        <title>Draft genome assembly of a fouling barnacle, Amphibalanus amphitrite (Darwin, 1854): The first reference genome for Thecostraca.</title>
        <authorList>
            <person name="Kim W."/>
        </authorList>
    </citation>
    <scope>NUCLEOTIDE SEQUENCE [LARGE SCALE GENOMIC DNA]</scope>
    <source>
        <strain evidence="12">SNU_AA5</strain>
        <tissue evidence="12">Soma without cirri and trophi</tissue>
    </source>
</reference>
<dbReference type="AlphaFoldDB" id="A0A6A4W2M6"/>
<evidence type="ECO:0000256" key="7">
    <source>
        <dbReference type="ARBA" id="ARBA00023303"/>
    </source>
</evidence>
<feature type="transmembrane region" description="Helical" evidence="8">
    <location>
        <begin position="786"/>
        <end position="809"/>
    </location>
</feature>
<protein>
    <submittedName>
        <fullName evidence="12">Transient receptor potential cation channel subfamily M member 1</fullName>
    </submittedName>
</protein>
<evidence type="ECO:0000256" key="4">
    <source>
        <dbReference type="ARBA" id="ARBA00022989"/>
    </source>
</evidence>
<proteinExistence type="predicted"/>
<feature type="transmembrane region" description="Helical" evidence="8">
    <location>
        <begin position="701"/>
        <end position="722"/>
    </location>
</feature>
<evidence type="ECO:0000256" key="6">
    <source>
        <dbReference type="ARBA" id="ARBA00023136"/>
    </source>
</evidence>
<accession>A0A6A4W2M6</accession>
<evidence type="ECO:0000259" key="9">
    <source>
        <dbReference type="Pfam" id="PF00520"/>
    </source>
</evidence>
<name>A0A6A4W2M6_AMPAM</name>
<evidence type="ECO:0000259" key="10">
    <source>
        <dbReference type="Pfam" id="PF18139"/>
    </source>
</evidence>